<dbReference type="SUPFAM" id="SSF47413">
    <property type="entry name" value="lambda repressor-like DNA-binding domains"/>
    <property type="match status" value="1"/>
</dbReference>
<name>A0A372MFA9_9SPIR</name>
<evidence type="ECO:0000256" key="2">
    <source>
        <dbReference type="ARBA" id="ARBA00023125"/>
    </source>
</evidence>
<dbReference type="CDD" id="cd01392">
    <property type="entry name" value="HTH_LacI"/>
    <property type="match status" value="1"/>
</dbReference>
<dbReference type="PROSITE" id="PS00356">
    <property type="entry name" value="HTH_LACI_1"/>
    <property type="match status" value="1"/>
</dbReference>
<evidence type="ECO:0000259" key="4">
    <source>
        <dbReference type="PROSITE" id="PS50932"/>
    </source>
</evidence>
<gene>
    <name evidence="5" type="ORF">DYP60_09695</name>
</gene>
<dbReference type="RefSeq" id="WP_117330799.1">
    <property type="nucleotide sequence ID" value="NZ_QUWK01000009.1"/>
</dbReference>
<sequence>MGRKKITIEDIAREANVGIGTVSRVLNNSSHVAEETRKKVLDVVKARQYSPSGAASRLARNDAIESTVGLLLPDIGNHYFFEIFEAIYRKFRGLGVDLLIFNYEKHNPQFIQKVLDAQLSALLIFAFQLDETERELLRRRNVPYLYIDYSRADEHCMYTDNEQGGRLAARYLLSKGVKHPGYIAMDPPGQTNADRHTGFASELALYGYKECALYNSEISEEMGYQIGMQIIDEQTCDGVFCYCDDIAVGVYRAVRERGSSIHIVGFDGVRATEHLGISTVSQEPGAIGTQAASFIVNLMEAHQERQPIHHRIIPVLVDRNS</sequence>
<dbReference type="InterPro" id="IPR046335">
    <property type="entry name" value="LacI/GalR-like_sensor"/>
</dbReference>
<dbReference type="PANTHER" id="PTHR30146:SF109">
    <property type="entry name" value="HTH-TYPE TRANSCRIPTIONAL REGULATOR GALS"/>
    <property type="match status" value="1"/>
</dbReference>
<organism evidence="5 6">
    <name type="scientific">Sphaerochaeta halotolerans</name>
    <dbReference type="NCBI Taxonomy" id="2293840"/>
    <lineage>
        <taxon>Bacteria</taxon>
        <taxon>Pseudomonadati</taxon>
        <taxon>Spirochaetota</taxon>
        <taxon>Spirochaetia</taxon>
        <taxon>Spirochaetales</taxon>
        <taxon>Sphaerochaetaceae</taxon>
        <taxon>Sphaerochaeta</taxon>
    </lineage>
</organism>
<keyword evidence="6" id="KW-1185">Reference proteome</keyword>
<dbReference type="Proteomes" id="UP000264002">
    <property type="component" value="Unassembled WGS sequence"/>
</dbReference>
<dbReference type="InterPro" id="IPR028082">
    <property type="entry name" value="Peripla_BP_I"/>
</dbReference>
<dbReference type="AlphaFoldDB" id="A0A372MFA9"/>
<evidence type="ECO:0000313" key="5">
    <source>
        <dbReference type="EMBL" id="RFU94461.1"/>
    </source>
</evidence>
<dbReference type="Gene3D" id="3.40.50.2300">
    <property type="match status" value="2"/>
</dbReference>
<dbReference type="GO" id="GO:0000976">
    <property type="term" value="F:transcription cis-regulatory region binding"/>
    <property type="evidence" value="ECO:0007669"/>
    <property type="project" value="TreeGrafter"/>
</dbReference>
<comment type="caution">
    <text evidence="5">The sequence shown here is derived from an EMBL/GenBank/DDBJ whole genome shotgun (WGS) entry which is preliminary data.</text>
</comment>
<dbReference type="CDD" id="cd06267">
    <property type="entry name" value="PBP1_LacI_sugar_binding-like"/>
    <property type="match status" value="1"/>
</dbReference>
<accession>A0A372MFA9</accession>
<dbReference type="Pfam" id="PF13377">
    <property type="entry name" value="Peripla_BP_3"/>
    <property type="match status" value="1"/>
</dbReference>
<dbReference type="PANTHER" id="PTHR30146">
    <property type="entry name" value="LACI-RELATED TRANSCRIPTIONAL REPRESSOR"/>
    <property type="match status" value="1"/>
</dbReference>
<dbReference type="GO" id="GO:0003700">
    <property type="term" value="F:DNA-binding transcription factor activity"/>
    <property type="evidence" value="ECO:0007669"/>
    <property type="project" value="TreeGrafter"/>
</dbReference>
<reference evidence="6" key="1">
    <citation type="submission" date="2018-08" db="EMBL/GenBank/DDBJ databases">
        <authorList>
            <person name="Grouzdev D.S."/>
            <person name="Krutkina M.S."/>
        </authorList>
    </citation>
    <scope>NUCLEOTIDE SEQUENCE [LARGE SCALE GENOMIC DNA]</scope>
    <source>
        <strain evidence="6">4-11</strain>
    </source>
</reference>
<feature type="domain" description="HTH lacI-type" evidence="4">
    <location>
        <begin position="6"/>
        <end position="60"/>
    </location>
</feature>
<dbReference type="Pfam" id="PF00356">
    <property type="entry name" value="LacI"/>
    <property type="match status" value="1"/>
</dbReference>
<keyword evidence="1" id="KW-0805">Transcription regulation</keyword>
<evidence type="ECO:0000313" key="6">
    <source>
        <dbReference type="Proteomes" id="UP000264002"/>
    </source>
</evidence>
<keyword evidence="3" id="KW-0804">Transcription</keyword>
<dbReference type="SMART" id="SM00354">
    <property type="entry name" value="HTH_LACI"/>
    <property type="match status" value="1"/>
</dbReference>
<evidence type="ECO:0000256" key="3">
    <source>
        <dbReference type="ARBA" id="ARBA00023163"/>
    </source>
</evidence>
<dbReference type="Gene3D" id="1.10.260.40">
    <property type="entry name" value="lambda repressor-like DNA-binding domains"/>
    <property type="match status" value="1"/>
</dbReference>
<proteinExistence type="predicted"/>
<evidence type="ECO:0000256" key="1">
    <source>
        <dbReference type="ARBA" id="ARBA00023015"/>
    </source>
</evidence>
<dbReference type="PRINTS" id="PR00036">
    <property type="entry name" value="HTHLACI"/>
</dbReference>
<protein>
    <submittedName>
        <fullName evidence="5">LacI family transcriptional regulator</fullName>
    </submittedName>
</protein>
<dbReference type="PROSITE" id="PS50932">
    <property type="entry name" value="HTH_LACI_2"/>
    <property type="match status" value="1"/>
</dbReference>
<reference evidence="5 6" key="2">
    <citation type="submission" date="2018-09" db="EMBL/GenBank/DDBJ databases">
        <title>Genome of Sphaerochaeta halotolerans strain 4-11.</title>
        <authorList>
            <person name="Nazina T.N."/>
            <person name="Sokolova D.S."/>
        </authorList>
    </citation>
    <scope>NUCLEOTIDE SEQUENCE [LARGE SCALE GENOMIC DNA]</scope>
    <source>
        <strain evidence="5 6">4-11</strain>
    </source>
</reference>
<dbReference type="InterPro" id="IPR000843">
    <property type="entry name" value="HTH_LacI"/>
</dbReference>
<dbReference type="SUPFAM" id="SSF53822">
    <property type="entry name" value="Periplasmic binding protein-like I"/>
    <property type="match status" value="1"/>
</dbReference>
<dbReference type="InterPro" id="IPR010982">
    <property type="entry name" value="Lambda_DNA-bd_dom_sf"/>
</dbReference>
<dbReference type="OrthoDB" id="569491at2"/>
<keyword evidence="2" id="KW-0238">DNA-binding</keyword>
<dbReference type="EMBL" id="QUWK01000009">
    <property type="protein sequence ID" value="RFU94461.1"/>
    <property type="molecule type" value="Genomic_DNA"/>
</dbReference>